<keyword evidence="2" id="KW-0812">Transmembrane</keyword>
<proteinExistence type="predicted"/>
<dbReference type="Pfam" id="PF04977">
    <property type="entry name" value="DivIC"/>
    <property type="match status" value="1"/>
</dbReference>
<organism evidence="3 4">
    <name type="scientific">Natronincola ferrireducens</name>
    <dbReference type="NCBI Taxonomy" id="393762"/>
    <lineage>
        <taxon>Bacteria</taxon>
        <taxon>Bacillati</taxon>
        <taxon>Bacillota</taxon>
        <taxon>Clostridia</taxon>
        <taxon>Peptostreptococcales</taxon>
        <taxon>Natronincolaceae</taxon>
        <taxon>Natronincola</taxon>
    </lineage>
</organism>
<keyword evidence="4" id="KW-1185">Reference proteome</keyword>
<sequence>MQKKKRRNKTKRIWMGILLCLGLYVGVTFYQQQQEMKQLRQQEARYLQELEKIQQDIDNLKQQVEISNHDEYIETIARQQLKMIGSNEMIIIDIGQQ</sequence>
<keyword evidence="1" id="KW-0175">Coiled coil</keyword>
<accession>A0A1G8X240</accession>
<gene>
    <name evidence="3" type="ORF">SAMN05660472_00078</name>
</gene>
<evidence type="ECO:0000256" key="1">
    <source>
        <dbReference type="SAM" id="Coils"/>
    </source>
</evidence>
<evidence type="ECO:0000313" key="4">
    <source>
        <dbReference type="Proteomes" id="UP000198718"/>
    </source>
</evidence>
<dbReference type="InterPro" id="IPR007060">
    <property type="entry name" value="FtsL/DivIC"/>
</dbReference>
<keyword evidence="3" id="KW-0131">Cell cycle</keyword>
<feature type="coiled-coil region" evidence="1">
    <location>
        <begin position="36"/>
        <end position="70"/>
    </location>
</feature>
<dbReference type="OrthoDB" id="14319at2"/>
<feature type="transmembrane region" description="Helical" evidence="2">
    <location>
        <begin position="12"/>
        <end position="30"/>
    </location>
</feature>
<protein>
    <submittedName>
        <fullName evidence="3">Cell division protein DivIC</fullName>
    </submittedName>
</protein>
<dbReference type="RefSeq" id="WP_090548698.1">
    <property type="nucleotide sequence ID" value="NZ_FNFP01000001.1"/>
</dbReference>
<dbReference type="EMBL" id="FNFP01000001">
    <property type="protein sequence ID" value="SDJ83810.1"/>
    <property type="molecule type" value="Genomic_DNA"/>
</dbReference>
<keyword evidence="2" id="KW-0472">Membrane</keyword>
<dbReference type="Proteomes" id="UP000198718">
    <property type="component" value="Unassembled WGS sequence"/>
</dbReference>
<dbReference type="STRING" id="393762.SAMN05660472_00078"/>
<keyword evidence="2" id="KW-1133">Transmembrane helix</keyword>
<dbReference type="AlphaFoldDB" id="A0A1G8X240"/>
<evidence type="ECO:0000313" key="3">
    <source>
        <dbReference type="EMBL" id="SDJ83810.1"/>
    </source>
</evidence>
<dbReference type="GO" id="GO:0051301">
    <property type="term" value="P:cell division"/>
    <property type="evidence" value="ECO:0007669"/>
    <property type="project" value="UniProtKB-KW"/>
</dbReference>
<reference evidence="3 4" key="1">
    <citation type="submission" date="2016-10" db="EMBL/GenBank/DDBJ databases">
        <authorList>
            <person name="de Groot N.N."/>
        </authorList>
    </citation>
    <scope>NUCLEOTIDE SEQUENCE [LARGE SCALE GENOMIC DNA]</scope>
    <source>
        <strain evidence="3 4">DSM 18346</strain>
    </source>
</reference>
<evidence type="ECO:0000256" key="2">
    <source>
        <dbReference type="SAM" id="Phobius"/>
    </source>
</evidence>
<name>A0A1G8X240_9FIRM</name>
<keyword evidence="3" id="KW-0132">Cell division</keyword>